<organism evidence="2 3">
    <name type="scientific">Brevundimonas lenta</name>
    <dbReference type="NCBI Taxonomy" id="424796"/>
    <lineage>
        <taxon>Bacteria</taxon>
        <taxon>Pseudomonadati</taxon>
        <taxon>Pseudomonadota</taxon>
        <taxon>Alphaproteobacteria</taxon>
        <taxon>Caulobacterales</taxon>
        <taxon>Caulobacteraceae</taxon>
        <taxon>Brevundimonas</taxon>
    </lineage>
</organism>
<keyword evidence="3" id="KW-1185">Reference proteome</keyword>
<feature type="transmembrane region" description="Helical" evidence="1">
    <location>
        <begin position="7"/>
        <end position="27"/>
    </location>
</feature>
<keyword evidence="1" id="KW-1133">Transmembrane helix</keyword>
<accession>A0A7W6JFR5</accession>
<reference evidence="2 3" key="1">
    <citation type="submission" date="2020-08" db="EMBL/GenBank/DDBJ databases">
        <title>Genomic Encyclopedia of Type Strains, Phase IV (KMG-IV): sequencing the most valuable type-strain genomes for metagenomic binning, comparative biology and taxonomic classification.</title>
        <authorList>
            <person name="Goeker M."/>
        </authorList>
    </citation>
    <scope>NUCLEOTIDE SEQUENCE [LARGE SCALE GENOMIC DNA]</scope>
    <source>
        <strain evidence="2 3">DSM 23960</strain>
    </source>
</reference>
<evidence type="ECO:0000313" key="2">
    <source>
        <dbReference type="EMBL" id="MBB4084309.1"/>
    </source>
</evidence>
<sequence>MNLRKTHLWVSLIVGVLVWGAYFLHFAQMMWRGEQGGLAWWFLAALAVTVLSETVATGFIAWLFRRRGRTLEEGPTLYAALQASHVALMILISLILLLAAGLAFAGLFGWSFNLASSRTQVLLANLLLGAVVVAELSRAAFTLALLPRR</sequence>
<dbReference type="EMBL" id="JACIDM010000003">
    <property type="protein sequence ID" value="MBB4084309.1"/>
    <property type="molecule type" value="Genomic_DNA"/>
</dbReference>
<protein>
    <submittedName>
        <fullName evidence="2">Small-conductance mechanosensitive channel</fullName>
    </submittedName>
</protein>
<keyword evidence="1" id="KW-0472">Membrane</keyword>
<dbReference type="AlphaFoldDB" id="A0A7W6JFR5"/>
<feature type="transmembrane region" description="Helical" evidence="1">
    <location>
        <begin position="122"/>
        <end position="146"/>
    </location>
</feature>
<proteinExistence type="predicted"/>
<keyword evidence="1" id="KW-0812">Transmembrane</keyword>
<comment type="caution">
    <text evidence="2">The sequence shown here is derived from an EMBL/GenBank/DDBJ whole genome shotgun (WGS) entry which is preliminary data.</text>
</comment>
<evidence type="ECO:0000256" key="1">
    <source>
        <dbReference type="SAM" id="Phobius"/>
    </source>
</evidence>
<gene>
    <name evidence="2" type="ORF">GGR12_003197</name>
</gene>
<feature type="transmembrane region" description="Helical" evidence="1">
    <location>
        <begin position="85"/>
        <end position="110"/>
    </location>
</feature>
<dbReference type="Proteomes" id="UP000529946">
    <property type="component" value="Unassembled WGS sequence"/>
</dbReference>
<feature type="transmembrane region" description="Helical" evidence="1">
    <location>
        <begin position="39"/>
        <end position="64"/>
    </location>
</feature>
<dbReference type="RefSeq" id="WP_246328956.1">
    <property type="nucleotide sequence ID" value="NZ_BAAAER010000003.1"/>
</dbReference>
<evidence type="ECO:0000313" key="3">
    <source>
        <dbReference type="Proteomes" id="UP000529946"/>
    </source>
</evidence>
<name>A0A7W6JFR5_9CAUL</name>